<feature type="coiled-coil region" evidence="8">
    <location>
        <begin position="763"/>
        <end position="855"/>
    </location>
</feature>
<feature type="compositionally biased region" description="Low complexity" evidence="9">
    <location>
        <begin position="1076"/>
        <end position="1085"/>
    </location>
</feature>
<dbReference type="OMA" id="MSNDCEQ"/>
<dbReference type="PANTHER" id="PTHR47972:SF35">
    <property type="entry name" value="KINESIN-LIKE PROTEIN KIN-14Q"/>
    <property type="match status" value="1"/>
</dbReference>
<organism evidence="11 12">
    <name type="scientific">Asparagus officinalis</name>
    <name type="common">Garden asparagus</name>
    <dbReference type="NCBI Taxonomy" id="4686"/>
    <lineage>
        <taxon>Eukaryota</taxon>
        <taxon>Viridiplantae</taxon>
        <taxon>Streptophyta</taxon>
        <taxon>Embryophyta</taxon>
        <taxon>Tracheophyta</taxon>
        <taxon>Spermatophyta</taxon>
        <taxon>Magnoliopsida</taxon>
        <taxon>Liliopsida</taxon>
        <taxon>Asparagales</taxon>
        <taxon>Asparagaceae</taxon>
        <taxon>Asparagoideae</taxon>
        <taxon>Asparagus</taxon>
    </lineage>
</organism>
<evidence type="ECO:0000313" key="12">
    <source>
        <dbReference type="Proteomes" id="UP000243459"/>
    </source>
</evidence>
<sequence>MEGNPVPNNDTGQSKLQLSITSPDPELPSENIQETPDYIRKKCRRVQIAPVELFSEKSPKLSEEKRGSVEESKDQELSETIMELRDGSLSINVGGINDSVACDGIDFRKDCFFTGGDDIRTDVRIGDGEGLALYQSARIGDFSYIFPKLEAGEYIVDLHLAEIVFVDGPRGMRVFDIFIQEEKVVPGIDIYSQVGSNQPLILSDLRAYVVGDEGLSIRFKGVVGKPIVCGISIRRYSSTGEELQRQEIEENASISVEEEDLSSNSENCIECRKLKQRYNLLLKEQLEVKRLLEDLKKENELKSRECHEAWTTLHELQMELMRKSMHVGSLAFAVEGQVREKGRWFQSLEDLSEKFKMLKIEHAKLSEEALEYRKCLSDMTQMAKTIQSTVDHHLDMKKEYEGLKFMYAKEAKERRDLYNKVIELKGNIRVFCRCRPLNSEEIAGGATMAVEFESAKDGELTVKSSHGSFKKVFKFDSVFSPEDDQERVFEKTSPLVVSVLDGFNVCIFAYGQTGTGKTFTMEGTEEARGVNFRTLEELFRVIRERQGMFKYELTVSVLEVYNEQIRDLLLQESHPGVAAKRLEVRQVAEGVHHVPGLVEANVSNMSEVWEVLQTGSKARAVGATNANEHSSRSHCIHCVMVKGENLVNGECTKSKLWLVDLSGSERVAKTDAQGDRLKEAQSINRSLSALGDVISALATKSPHIPFRNSKLTHLLQDSLGGDSKTLMFVQISPNENDVGETLCSLNFASRVRGIELGPAKKQVDGYKQMVEKAKNDIKNKDGQMKKMEETIHSLEVKNKAKDLINKNLQDKVKELESQLLIERKLARQHVDNKIAENHQQQKQQKQKQLETKNHNHVSELGNVSRPQPLTENNIIKPVQSDDNTLAENNILKNFLFPKDKENKLSSAYITTNNKSYISNMFNNLESAAATILPVKCIWKNKRECLSHSWILIDDNTLAENNILKNFLFPKDKENKPEFSEEQPQRNAGRFSLFHAVPEIPIFPAARCNSLIPPSRKASRVSLGPAETHPSVNMPSSRRNSLIPIPGNATINVLQLIPSPDINTKGDGAREGEDVNSSQMQTTSSSKKLKGVLRRSLQKKKCGVRSPLPQTVKRRTVAGLENVRVSIGGSGRMARRVMVRDGARAAEREMLHIERSWMQRTDSEERFHDCLVWFLY</sequence>
<dbReference type="CDD" id="cd01366">
    <property type="entry name" value="KISc_C_terminal"/>
    <property type="match status" value="1"/>
</dbReference>
<dbReference type="InterPro" id="IPR027640">
    <property type="entry name" value="Kinesin-like_fam"/>
</dbReference>
<evidence type="ECO:0000256" key="5">
    <source>
        <dbReference type="ARBA" id="ARBA00023054"/>
    </source>
</evidence>
<feature type="region of interest" description="Disordered" evidence="9">
    <location>
        <begin position="1"/>
        <end position="36"/>
    </location>
</feature>
<dbReference type="Proteomes" id="UP000243459">
    <property type="component" value="Chromosome 6"/>
</dbReference>
<dbReference type="InterPro" id="IPR001752">
    <property type="entry name" value="Kinesin_motor_dom"/>
</dbReference>
<dbReference type="PROSITE" id="PS50067">
    <property type="entry name" value="KINESIN_MOTOR_2"/>
    <property type="match status" value="1"/>
</dbReference>
<dbReference type="InterPro" id="IPR027417">
    <property type="entry name" value="P-loop_NTPase"/>
</dbReference>
<dbReference type="Gramene" id="ONK67321">
    <property type="protein sequence ID" value="ONK67321"/>
    <property type="gene ID" value="A4U43_C06F18930"/>
</dbReference>
<feature type="binding site" evidence="7">
    <location>
        <begin position="511"/>
        <end position="518"/>
    </location>
    <ligand>
        <name>ATP</name>
        <dbReference type="ChEBI" id="CHEBI:30616"/>
    </ligand>
</feature>
<evidence type="ECO:0000256" key="3">
    <source>
        <dbReference type="ARBA" id="ARBA00022741"/>
    </source>
</evidence>
<proteinExistence type="inferred from homology"/>
<evidence type="ECO:0000256" key="6">
    <source>
        <dbReference type="ARBA" id="ARBA00023175"/>
    </source>
</evidence>
<dbReference type="SUPFAM" id="SSF52540">
    <property type="entry name" value="P-loop containing nucleoside triphosphate hydrolases"/>
    <property type="match status" value="1"/>
</dbReference>
<feature type="domain" description="Kinesin motor" evidence="10">
    <location>
        <begin position="427"/>
        <end position="754"/>
    </location>
</feature>
<evidence type="ECO:0000256" key="1">
    <source>
        <dbReference type="ARBA" id="ARBA00010899"/>
    </source>
</evidence>
<keyword evidence="6 7" id="KW-0505">Motor protein</keyword>
<feature type="region of interest" description="Disordered" evidence="9">
    <location>
        <begin position="1019"/>
        <end position="1038"/>
    </location>
</feature>
<keyword evidence="2" id="KW-0493">Microtubule</keyword>
<dbReference type="EMBL" id="CM007386">
    <property type="protein sequence ID" value="ONK67321.1"/>
    <property type="molecule type" value="Genomic_DNA"/>
</dbReference>
<dbReference type="Pfam" id="PF11721">
    <property type="entry name" value="Malectin"/>
    <property type="match status" value="1"/>
</dbReference>
<name>A0A5P1ERX3_ASPOF</name>
<dbReference type="SMART" id="SM00129">
    <property type="entry name" value="KISc"/>
    <property type="match status" value="1"/>
</dbReference>
<protein>
    <recommendedName>
        <fullName evidence="10">Kinesin motor domain-containing protein</fullName>
    </recommendedName>
</protein>
<evidence type="ECO:0000256" key="8">
    <source>
        <dbReference type="SAM" id="Coils"/>
    </source>
</evidence>
<dbReference type="GO" id="GO:0008017">
    <property type="term" value="F:microtubule binding"/>
    <property type="evidence" value="ECO:0007669"/>
    <property type="project" value="InterPro"/>
</dbReference>
<dbReference type="Gene3D" id="2.60.120.430">
    <property type="entry name" value="Galactose-binding lectin"/>
    <property type="match status" value="1"/>
</dbReference>
<dbReference type="GO" id="GO:0007018">
    <property type="term" value="P:microtubule-based movement"/>
    <property type="evidence" value="ECO:0007669"/>
    <property type="project" value="InterPro"/>
</dbReference>
<reference evidence="12" key="1">
    <citation type="journal article" date="2017" name="Nat. Commun.">
        <title>The asparagus genome sheds light on the origin and evolution of a young Y chromosome.</title>
        <authorList>
            <person name="Harkess A."/>
            <person name="Zhou J."/>
            <person name="Xu C."/>
            <person name="Bowers J.E."/>
            <person name="Van der Hulst R."/>
            <person name="Ayyampalayam S."/>
            <person name="Mercati F."/>
            <person name="Riccardi P."/>
            <person name="McKain M.R."/>
            <person name="Kakrana A."/>
            <person name="Tang H."/>
            <person name="Ray J."/>
            <person name="Groenendijk J."/>
            <person name="Arikit S."/>
            <person name="Mathioni S.M."/>
            <person name="Nakano M."/>
            <person name="Shan H."/>
            <person name="Telgmann-Rauber A."/>
            <person name="Kanno A."/>
            <person name="Yue Z."/>
            <person name="Chen H."/>
            <person name="Li W."/>
            <person name="Chen Y."/>
            <person name="Xu X."/>
            <person name="Zhang Y."/>
            <person name="Luo S."/>
            <person name="Chen H."/>
            <person name="Gao J."/>
            <person name="Mao Z."/>
            <person name="Pires J.C."/>
            <person name="Luo M."/>
            <person name="Kudrna D."/>
            <person name="Wing R.A."/>
            <person name="Meyers B.C."/>
            <person name="Yi K."/>
            <person name="Kong H."/>
            <person name="Lavrijsen P."/>
            <person name="Sunseri F."/>
            <person name="Falavigna A."/>
            <person name="Ye Y."/>
            <person name="Leebens-Mack J.H."/>
            <person name="Chen G."/>
        </authorList>
    </citation>
    <scope>NUCLEOTIDE SEQUENCE [LARGE SCALE GENOMIC DNA]</scope>
    <source>
        <strain evidence="12">cv. DH0086</strain>
    </source>
</reference>
<dbReference type="GO" id="GO:0005524">
    <property type="term" value="F:ATP binding"/>
    <property type="evidence" value="ECO:0007669"/>
    <property type="project" value="UniProtKB-UniRule"/>
</dbReference>
<dbReference type="InterPro" id="IPR036961">
    <property type="entry name" value="Kinesin_motor_dom_sf"/>
</dbReference>
<dbReference type="PRINTS" id="PR00380">
    <property type="entry name" value="KINESINHEAVY"/>
</dbReference>
<dbReference type="Pfam" id="PF00225">
    <property type="entry name" value="Kinesin"/>
    <property type="match status" value="1"/>
</dbReference>
<keyword evidence="4 7" id="KW-0067">ATP-binding</keyword>
<dbReference type="FunFam" id="3.40.850.10:FF:000057">
    <property type="entry name" value="kinesin-like protein KIN-14R"/>
    <property type="match status" value="1"/>
</dbReference>
<feature type="compositionally biased region" description="Polar residues" evidence="9">
    <location>
        <begin position="1029"/>
        <end position="1038"/>
    </location>
</feature>
<evidence type="ECO:0000256" key="2">
    <source>
        <dbReference type="ARBA" id="ARBA00022701"/>
    </source>
</evidence>
<evidence type="ECO:0000259" key="10">
    <source>
        <dbReference type="PROSITE" id="PS50067"/>
    </source>
</evidence>
<dbReference type="PANTHER" id="PTHR47972">
    <property type="entry name" value="KINESIN-LIKE PROTEIN KLP-3"/>
    <property type="match status" value="1"/>
</dbReference>
<evidence type="ECO:0000256" key="7">
    <source>
        <dbReference type="PROSITE-ProRule" id="PRU00283"/>
    </source>
</evidence>
<dbReference type="Gene3D" id="3.40.850.10">
    <property type="entry name" value="Kinesin motor domain"/>
    <property type="match status" value="1"/>
</dbReference>
<comment type="similarity">
    <text evidence="1">Belongs to the TRAFAC class myosin-kinesin ATPase superfamily. Kinesin family. KIN-14 subfamily.</text>
</comment>
<keyword evidence="5 8" id="KW-0175">Coiled coil</keyword>
<evidence type="ECO:0000256" key="4">
    <source>
        <dbReference type="ARBA" id="ARBA00022840"/>
    </source>
</evidence>
<evidence type="ECO:0000313" key="11">
    <source>
        <dbReference type="EMBL" id="ONK67321.1"/>
    </source>
</evidence>
<accession>A0A5P1ERX3</accession>
<dbReference type="InterPro" id="IPR021720">
    <property type="entry name" value="Malectin_dom"/>
</dbReference>
<feature type="region of interest" description="Disordered" evidence="9">
    <location>
        <begin position="1061"/>
        <end position="1088"/>
    </location>
</feature>
<evidence type="ECO:0000256" key="9">
    <source>
        <dbReference type="SAM" id="MobiDB-lite"/>
    </source>
</evidence>
<dbReference type="AlphaFoldDB" id="A0A5P1ERX3"/>
<gene>
    <name evidence="11" type="ORF">A4U43_C06F18930</name>
</gene>
<dbReference type="GO" id="GO:0005874">
    <property type="term" value="C:microtubule"/>
    <property type="evidence" value="ECO:0007669"/>
    <property type="project" value="UniProtKB-KW"/>
</dbReference>
<keyword evidence="3 7" id="KW-0547">Nucleotide-binding</keyword>
<dbReference type="GO" id="GO:0003777">
    <property type="term" value="F:microtubule motor activity"/>
    <property type="evidence" value="ECO:0007669"/>
    <property type="project" value="InterPro"/>
</dbReference>
<keyword evidence="12" id="KW-1185">Reference proteome</keyword>
<feature type="compositionally biased region" description="Polar residues" evidence="9">
    <location>
        <begin position="1"/>
        <end position="22"/>
    </location>
</feature>